<accession>A0A1I6G572</accession>
<sequence>MSPGDVTQRHYSRRPHPVKLGGMKVLRGILIAIVVVGVPSSFLLLTSRNNPNVIRFLPEDWQTFIVQHDWIGFLVFGIEVAALLGSLALGALIKKRENAA</sequence>
<keyword evidence="1" id="KW-1133">Transmembrane helix</keyword>
<protein>
    <submittedName>
        <fullName evidence="2">Uncharacterized protein</fullName>
    </submittedName>
</protein>
<dbReference type="AlphaFoldDB" id="A0A1I6G572"/>
<feature type="transmembrane region" description="Helical" evidence="1">
    <location>
        <begin position="70"/>
        <end position="93"/>
    </location>
</feature>
<feature type="transmembrane region" description="Helical" evidence="1">
    <location>
        <begin position="25"/>
        <end position="45"/>
    </location>
</feature>
<keyword evidence="1" id="KW-0812">Transmembrane</keyword>
<evidence type="ECO:0000313" key="3">
    <source>
        <dbReference type="Proteomes" id="UP000198877"/>
    </source>
</evidence>
<reference evidence="3" key="1">
    <citation type="submission" date="2016-10" db="EMBL/GenBank/DDBJ databases">
        <authorList>
            <person name="Varghese N."/>
            <person name="Submissions S."/>
        </authorList>
    </citation>
    <scope>NUCLEOTIDE SEQUENCE [LARGE SCALE GENOMIC DNA]</scope>
    <source>
        <strain evidence="3">CL127</strain>
    </source>
</reference>
<dbReference type="Proteomes" id="UP000198877">
    <property type="component" value="Unassembled WGS sequence"/>
</dbReference>
<evidence type="ECO:0000256" key="1">
    <source>
        <dbReference type="SAM" id="Phobius"/>
    </source>
</evidence>
<organism evidence="2 3">
    <name type="scientific">Microbacterium azadirachtae</name>
    <dbReference type="NCBI Taxonomy" id="582680"/>
    <lineage>
        <taxon>Bacteria</taxon>
        <taxon>Bacillati</taxon>
        <taxon>Actinomycetota</taxon>
        <taxon>Actinomycetes</taxon>
        <taxon>Micrococcales</taxon>
        <taxon>Microbacteriaceae</taxon>
        <taxon>Microbacterium</taxon>
    </lineage>
</organism>
<dbReference type="EMBL" id="FOYR01000001">
    <property type="protein sequence ID" value="SFR37281.1"/>
    <property type="molecule type" value="Genomic_DNA"/>
</dbReference>
<proteinExistence type="predicted"/>
<keyword evidence="1" id="KW-0472">Membrane</keyword>
<evidence type="ECO:0000313" key="2">
    <source>
        <dbReference type="EMBL" id="SFR37281.1"/>
    </source>
</evidence>
<name>A0A1I6G572_9MICO</name>
<gene>
    <name evidence="2" type="ORF">SAMN04488591_0765</name>
</gene>